<feature type="signal peptide" evidence="1">
    <location>
        <begin position="1"/>
        <end position="17"/>
    </location>
</feature>
<reference evidence="2 3" key="1">
    <citation type="submission" date="2019-04" db="EMBL/GenBank/DDBJ databases">
        <title>Friends and foes A comparative genomics study of 23 Aspergillus species from section Flavi.</title>
        <authorList>
            <consortium name="DOE Joint Genome Institute"/>
            <person name="Kjaerbolling I."/>
            <person name="Vesth T."/>
            <person name="Frisvad J.C."/>
            <person name="Nybo J.L."/>
            <person name="Theobald S."/>
            <person name="Kildgaard S."/>
            <person name="Isbrandt T."/>
            <person name="Kuo A."/>
            <person name="Sato A."/>
            <person name="Lyhne E.K."/>
            <person name="Kogle M.E."/>
            <person name="Wiebenga A."/>
            <person name="Kun R.S."/>
            <person name="Lubbers R.J."/>
            <person name="Makela M.R."/>
            <person name="Barry K."/>
            <person name="Chovatia M."/>
            <person name="Clum A."/>
            <person name="Daum C."/>
            <person name="Haridas S."/>
            <person name="He G."/>
            <person name="LaButti K."/>
            <person name="Lipzen A."/>
            <person name="Mondo S."/>
            <person name="Riley R."/>
            <person name="Salamov A."/>
            <person name="Simmons B.A."/>
            <person name="Magnuson J.K."/>
            <person name="Henrissat B."/>
            <person name="Mortensen U.H."/>
            <person name="Larsen T.O."/>
            <person name="Devries R.P."/>
            <person name="Grigoriev I.V."/>
            <person name="Machida M."/>
            <person name="Baker S.E."/>
            <person name="Andersen M.R."/>
        </authorList>
    </citation>
    <scope>NUCLEOTIDE SEQUENCE [LARGE SCALE GENOMIC DNA]</scope>
    <source>
        <strain evidence="2 3">CBS 117625</strain>
    </source>
</reference>
<dbReference type="Proteomes" id="UP000325672">
    <property type="component" value="Unassembled WGS sequence"/>
</dbReference>
<evidence type="ECO:0000313" key="2">
    <source>
        <dbReference type="EMBL" id="KAE8131961.1"/>
    </source>
</evidence>
<sequence length="70" mass="7259">MKLSITVLSLFLAASMAMPAPSNQIRDGIQFDSEHGLLSDIPGLLKTAKDSVHIADSKPAAPEGPTTAGK</sequence>
<gene>
    <name evidence="2" type="ORF">BDV38DRAFT_288192</name>
</gene>
<organism evidence="2 3">
    <name type="scientific">Aspergillus pseudotamarii</name>
    <dbReference type="NCBI Taxonomy" id="132259"/>
    <lineage>
        <taxon>Eukaryota</taxon>
        <taxon>Fungi</taxon>
        <taxon>Dikarya</taxon>
        <taxon>Ascomycota</taxon>
        <taxon>Pezizomycotina</taxon>
        <taxon>Eurotiomycetes</taxon>
        <taxon>Eurotiomycetidae</taxon>
        <taxon>Eurotiales</taxon>
        <taxon>Aspergillaceae</taxon>
        <taxon>Aspergillus</taxon>
        <taxon>Aspergillus subgen. Circumdati</taxon>
    </lineage>
</organism>
<keyword evidence="3" id="KW-1185">Reference proteome</keyword>
<keyword evidence="1" id="KW-0732">Signal</keyword>
<evidence type="ECO:0000313" key="3">
    <source>
        <dbReference type="Proteomes" id="UP000325672"/>
    </source>
</evidence>
<dbReference type="EMBL" id="ML743644">
    <property type="protein sequence ID" value="KAE8131961.1"/>
    <property type="molecule type" value="Genomic_DNA"/>
</dbReference>
<dbReference type="RefSeq" id="XP_031908024.1">
    <property type="nucleotide sequence ID" value="XM_032061005.1"/>
</dbReference>
<dbReference type="GeneID" id="43645215"/>
<dbReference type="OrthoDB" id="4454202at2759"/>
<proteinExistence type="predicted"/>
<name>A0A5N6SE51_ASPPS</name>
<evidence type="ECO:0000256" key="1">
    <source>
        <dbReference type="SAM" id="SignalP"/>
    </source>
</evidence>
<feature type="chain" id="PRO_5024942269" evidence="1">
    <location>
        <begin position="18"/>
        <end position="70"/>
    </location>
</feature>
<accession>A0A5N6SE51</accession>
<dbReference type="AlphaFoldDB" id="A0A5N6SE51"/>
<protein>
    <submittedName>
        <fullName evidence="2">Uncharacterized protein</fullName>
    </submittedName>
</protein>